<proteinExistence type="predicted"/>
<dbReference type="InterPro" id="IPR011701">
    <property type="entry name" value="MFS"/>
</dbReference>
<keyword evidence="2 5" id="KW-0812">Transmembrane</keyword>
<feature type="transmembrane region" description="Helical" evidence="5">
    <location>
        <begin position="307"/>
        <end position="330"/>
    </location>
</feature>
<dbReference type="InterPro" id="IPR020846">
    <property type="entry name" value="MFS_dom"/>
</dbReference>
<evidence type="ECO:0000256" key="4">
    <source>
        <dbReference type="ARBA" id="ARBA00023136"/>
    </source>
</evidence>
<reference evidence="7 8" key="1">
    <citation type="submission" date="2019-12" db="EMBL/GenBank/DDBJ databases">
        <title>Strain KN286 was isolated from seawater, which was collected from Caroline Seamount in the tropical western Pacific.</title>
        <authorList>
            <person name="Wang Q."/>
        </authorList>
    </citation>
    <scope>NUCLEOTIDE SEQUENCE [LARGE SCALE GENOMIC DNA]</scope>
    <source>
        <strain evidence="7 8">KN286</strain>
    </source>
</reference>
<sequence length="402" mass="42259">MADQTGGGRSRATAEDQAQAQSALRMIKLVFLINSMGLALWFPRIPEVKAALDLDLFILSLCFFAMPVGVILGFFLAPPIVARLGLRRACTWGNAAFLVSFVGPALAWNAPTLAGTLFFAGLIVATIEVAMNAKASQIETTLGRRIMSRCHGFWSIGSMLGALVAGGCAHLGIDFRTQQVIAEPLLALAAIWAGLRLDADAPQEEDLSHGFTLPTRALAALCMLPLGALLIEGAMMEWSAILTRETLLASPLMTSICFATFAMAMAIGRLSGDWITDMFGPLRVLVASALFAAVGILAFGLSNGIPMALAASVLVGFGISNIYPITMSLAAVMPGQRAEKNVAAVAFCAFSVFLFGPPFIGTTAHLIGLPFALALLTPFGLIPLALVMSGKVQPHPTPAQEA</sequence>
<dbReference type="CDD" id="cd17393">
    <property type="entry name" value="MFS_MosC_like"/>
    <property type="match status" value="1"/>
</dbReference>
<feature type="transmembrane region" description="Helical" evidence="5">
    <location>
        <begin position="248"/>
        <end position="270"/>
    </location>
</feature>
<feature type="transmembrane region" description="Helical" evidence="5">
    <location>
        <begin position="152"/>
        <end position="173"/>
    </location>
</feature>
<dbReference type="RefSeq" id="WP_160852722.1">
    <property type="nucleotide sequence ID" value="NZ_WUWG01000001.1"/>
</dbReference>
<feature type="domain" description="Major facilitator superfamily (MFS) profile" evidence="6">
    <location>
        <begin position="213"/>
        <end position="402"/>
    </location>
</feature>
<dbReference type="PROSITE" id="PS50850">
    <property type="entry name" value="MFS"/>
    <property type="match status" value="1"/>
</dbReference>
<evidence type="ECO:0000259" key="6">
    <source>
        <dbReference type="PROSITE" id="PS50850"/>
    </source>
</evidence>
<feature type="transmembrane region" description="Helical" evidence="5">
    <location>
        <begin position="56"/>
        <end position="77"/>
    </location>
</feature>
<feature type="transmembrane region" description="Helical" evidence="5">
    <location>
        <begin position="217"/>
        <end position="236"/>
    </location>
</feature>
<dbReference type="PANTHER" id="PTHR23514">
    <property type="entry name" value="BYPASS OF STOP CODON PROTEIN 6"/>
    <property type="match status" value="1"/>
</dbReference>
<dbReference type="AlphaFoldDB" id="A0A6B0TLZ0"/>
<feature type="transmembrane region" description="Helical" evidence="5">
    <location>
        <begin position="282"/>
        <end position="301"/>
    </location>
</feature>
<dbReference type="EMBL" id="WUWG01000001">
    <property type="protein sequence ID" value="MXU64916.1"/>
    <property type="molecule type" value="Genomic_DNA"/>
</dbReference>
<evidence type="ECO:0000256" key="5">
    <source>
        <dbReference type="SAM" id="Phobius"/>
    </source>
</evidence>
<comment type="subcellular location">
    <subcellularLocation>
        <location evidence="1">Membrane</location>
        <topology evidence="1">Multi-pass membrane protein</topology>
    </subcellularLocation>
</comment>
<feature type="transmembrane region" description="Helical" evidence="5">
    <location>
        <begin position="113"/>
        <end position="131"/>
    </location>
</feature>
<organism evidence="7 8">
    <name type="scientific">Oceanomicrobium pacificus</name>
    <dbReference type="NCBI Taxonomy" id="2692916"/>
    <lineage>
        <taxon>Bacteria</taxon>
        <taxon>Pseudomonadati</taxon>
        <taxon>Pseudomonadota</taxon>
        <taxon>Alphaproteobacteria</taxon>
        <taxon>Rhodobacterales</taxon>
        <taxon>Paracoccaceae</taxon>
        <taxon>Oceanomicrobium</taxon>
    </lineage>
</organism>
<keyword evidence="3 5" id="KW-1133">Transmembrane helix</keyword>
<dbReference type="InterPro" id="IPR036259">
    <property type="entry name" value="MFS_trans_sf"/>
</dbReference>
<evidence type="ECO:0000256" key="1">
    <source>
        <dbReference type="ARBA" id="ARBA00004141"/>
    </source>
</evidence>
<accession>A0A6B0TLZ0</accession>
<dbReference type="Pfam" id="PF07690">
    <property type="entry name" value="MFS_1"/>
    <property type="match status" value="1"/>
</dbReference>
<protein>
    <recommendedName>
        <fullName evidence="6">Major facilitator superfamily (MFS) profile domain-containing protein</fullName>
    </recommendedName>
</protein>
<keyword evidence="4 5" id="KW-0472">Membrane</keyword>
<evidence type="ECO:0000313" key="7">
    <source>
        <dbReference type="EMBL" id="MXU64916.1"/>
    </source>
</evidence>
<evidence type="ECO:0000256" key="2">
    <source>
        <dbReference type="ARBA" id="ARBA00022692"/>
    </source>
</evidence>
<gene>
    <name evidence="7" type="ORF">GSH16_05625</name>
</gene>
<evidence type="ECO:0000256" key="3">
    <source>
        <dbReference type="ARBA" id="ARBA00022989"/>
    </source>
</evidence>
<feature type="transmembrane region" description="Helical" evidence="5">
    <location>
        <begin position="26"/>
        <end position="44"/>
    </location>
</feature>
<dbReference type="Proteomes" id="UP000436016">
    <property type="component" value="Unassembled WGS sequence"/>
</dbReference>
<comment type="caution">
    <text evidence="7">The sequence shown here is derived from an EMBL/GenBank/DDBJ whole genome shotgun (WGS) entry which is preliminary data.</text>
</comment>
<feature type="transmembrane region" description="Helical" evidence="5">
    <location>
        <begin position="366"/>
        <end position="387"/>
    </location>
</feature>
<keyword evidence="8" id="KW-1185">Reference proteome</keyword>
<dbReference type="InterPro" id="IPR051788">
    <property type="entry name" value="MFS_Transporter"/>
</dbReference>
<feature type="transmembrane region" description="Helical" evidence="5">
    <location>
        <begin position="342"/>
        <end position="360"/>
    </location>
</feature>
<dbReference type="Gene3D" id="1.20.1250.20">
    <property type="entry name" value="MFS general substrate transporter like domains"/>
    <property type="match status" value="2"/>
</dbReference>
<dbReference type="GO" id="GO:0022857">
    <property type="term" value="F:transmembrane transporter activity"/>
    <property type="evidence" value="ECO:0007669"/>
    <property type="project" value="InterPro"/>
</dbReference>
<feature type="transmembrane region" description="Helical" evidence="5">
    <location>
        <begin position="89"/>
        <end position="107"/>
    </location>
</feature>
<dbReference type="SUPFAM" id="SSF103473">
    <property type="entry name" value="MFS general substrate transporter"/>
    <property type="match status" value="1"/>
</dbReference>
<name>A0A6B0TLZ0_9RHOB</name>
<dbReference type="PANTHER" id="PTHR23514:SF13">
    <property type="entry name" value="INNER MEMBRANE PROTEIN YBJJ"/>
    <property type="match status" value="1"/>
</dbReference>
<evidence type="ECO:0000313" key="8">
    <source>
        <dbReference type="Proteomes" id="UP000436016"/>
    </source>
</evidence>
<dbReference type="GO" id="GO:0016020">
    <property type="term" value="C:membrane"/>
    <property type="evidence" value="ECO:0007669"/>
    <property type="project" value="UniProtKB-SubCell"/>
</dbReference>